<dbReference type="InParanoid" id="M0D349"/>
<proteinExistence type="predicted"/>
<evidence type="ECO:0000313" key="2">
    <source>
        <dbReference type="EMBL" id="ELZ29951.1"/>
    </source>
</evidence>
<reference evidence="2 3" key="1">
    <citation type="journal article" date="2014" name="PLoS Genet.">
        <title>Phylogenetically driven sequencing of extremely halophilic archaea reveals strategies for static and dynamic osmo-response.</title>
        <authorList>
            <person name="Becker E.A."/>
            <person name="Seitzer P.M."/>
            <person name="Tritt A."/>
            <person name="Larsen D."/>
            <person name="Krusor M."/>
            <person name="Yao A.I."/>
            <person name="Wu D."/>
            <person name="Madern D."/>
            <person name="Eisen J.A."/>
            <person name="Darling A.E."/>
            <person name="Facciotti M.T."/>
        </authorList>
    </citation>
    <scope>NUCLEOTIDE SEQUENCE [LARGE SCALE GENOMIC DNA]</scope>
    <source>
        <strain evidence="2 3">JCM 14848</strain>
    </source>
</reference>
<evidence type="ECO:0000256" key="1">
    <source>
        <dbReference type="SAM" id="MobiDB-lite"/>
    </source>
</evidence>
<dbReference type="EMBL" id="AOIV01000027">
    <property type="protein sequence ID" value="ELZ29951.1"/>
    <property type="molecule type" value="Genomic_DNA"/>
</dbReference>
<keyword evidence="3" id="KW-1185">Reference proteome</keyword>
<evidence type="ECO:0000313" key="3">
    <source>
        <dbReference type="Proteomes" id="UP000011513"/>
    </source>
</evidence>
<comment type="caution">
    <text evidence="2">The sequence shown here is derived from an EMBL/GenBank/DDBJ whole genome shotgun (WGS) entry which is preliminary data.</text>
</comment>
<feature type="region of interest" description="Disordered" evidence="1">
    <location>
        <begin position="1"/>
        <end position="24"/>
    </location>
</feature>
<organism evidence="2 3">
    <name type="scientific">Halogeometricum pallidum JCM 14848</name>
    <dbReference type="NCBI Taxonomy" id="1227487"/>
    <lineage>
        <taxon>Archaea</taxon>
        <taxon>Methanobacteriati</taxon>
        <taxon>Methanobacteriota</taxon>
        <taxon>Stenosarchaea group</taxon>
        <taxon>Halobacteria</taxon>
        <taxon>Halobacteriales</taxon>
        <taxon>Haloferacaceae</taxon>
        <taxon>Halogeometricum</taxon>
    </lineage>
</organism>
<accession>M0D349</accession>
<dbReference type="AlphaFoldDB" id="M0D349"/>
<name>M0D349_HALPD</name>
<sequence length="79" mass="8613">MSLDDSDAPGFTLESTNGGETTLSETLEDGPIVVLVNCGHWYDILLVVHGEVSSRWGYRLPTHGGNLRVRMLLVGTERA</sequence>
<dbReference type="Proteomes" id="UP000011513">
    <property type="component" value="Unassembled WGS sequence"/>
</dbReference>
<protein>
    <submittedName>
        <fullName evidence="2">Peroxiredoxin</fullName>
    </submittedName>
</protein>
<feature type="compositionally biased region" description="Polar residues" evidence="1">
    <location>
        <begin position="13"/>
        <end position="24"/>
    </location>
</feature>
<dbReference type="RefSeq" id="WP_008387376.1">
    <property type="nucleotide sequence ID" value="NZ_AOIV01000027.1"/>
</dbReference>
<dbReference type="OrthoDB" id="146452at2157"/>
<gene>
    <name evidence="2" type="ORF">C474_12991</name>
</gene>
<dbReference type="eggNOG" id="arCOG00310">
    <property type="taxonomic scope" value="Archaea"/>
</dbReference>